<dbReference type="Gramene" id="HORVU.MOREX.r3.3HG0309220.1">
    <property type="protein sequence ID" value="HORVU.MOREX.r3.3HG0309220.1"/>
    <property type="gene ID" value="HORVU.MOREX.r3.3HG0309220"/>
</dbReference>
<name>A0A8I6XI48_HORVV</name>
<evidence type="ECO:0000256" key="1">
    <source>
        <dbReference type="SAM" id="MobiDB-lite"/>
    </source>
</evidence>
<dbReference type="KEGG" id="hvg:123440674"/>
<feature type="compositionally biased region" description="Low complexity" evidence="1">
    <location>
        <begin position="79"/>
        <end position="89"/>
    </location>
</feature>
<feature type="region of interest" description="Disordered" evidence="1">
    <location>
        <begin position="74"/>
        <end position="129"/>
    </location>
</feature>
<dbReference type="OMA" id="WEYYDEI"/>
<sequence>MEAQDDCGKWRQIPAFGDWNMWEEMPVTQYFEPAATFFFTAQAGEDDVDLFKVPHFAANPYTYKKCVVRVKKGEENEKPNANANAGAVPGRRKKGGRKQQHHHQQGKKEQQQQQQRRKKPKAKTAAAAAAVDEDLYKISPNVICKVQKKKLLRNLLGGCLGLNCIA</sequence>
<keyword evidence="3" id="KW-1185">Reference proteome</keyword>
<dbReference type="AlphaFoldDB" id="A0A8I6XI48"/>
<dbReference type="Proteomes" id="UP000011116">
    <property type="component" value="Chromosome 3H"/>
</dbReference>
<dbReference type="EnsemblPlants" id="HORVU.MOREX.r3.3HG0309220.1">
    <property type="protein sequence ID" value="HORVU.MOREX.r3.3HG0309220.1"/>
    <property type="gene ID" value="HORVU.MOREX.r3.3HG0309220"/>
</dbReference>
<protein>
    <submittedName>
        <fullName evidence="2">Uncharacterized protein</fullName>
    </submittedName>
</protein>
<dbReference type="PANTHER" id="PTHR33699:SF2">
    <property type="entry name" value="PATHOGENIC TYPE III EFFECTOR AVIRULENCE FACTOR AVR AVRRPT-CLEAVAGE: CLEAVAGE SITE PROTEIN-RELATED"/>
    <property type="match status" value="1"/>
</dbReference>
<dbReference type="RefSeq" id="XP_044973166.1">
    <property type="nucleotide sequence ID" value="XM_045117231.1"/>
</dbReference>
<gene>
    <name evidence="2" type="primary">LOC123440674</name>
</gene>
<dbReference type="GeneID" id="123440674"/>
<dbReference type="OrthoDB" id="755325at2759"/>
<feature type="compositionally biased region" description="Basic residues" evidence="1">
    <location>
        <begin position="90"/>
        <end position="105"/>
    </location>
</feature>
<evidence type="ECO:0000313" key="2">
    <source>
        <dbReference type="EnsemblPlants" id="HORVU.MOREX.r3.3HG0309220.1"/>
    </source>
</evidence>
<organism evidence="2 3">
    <name type="scientific">Hordeum vulgare subsp. vulgare</name>
    <name type="common">Domesticated barley</name>
    <dbReference type="NCBI Taxonomy" id="112509"/>
    <lineage>
        <taxon>Eukaryota</taxon>
        <taxon>Viridiplantae</taxon>
        <taxon>Streptophyta</taxon>
        <taxon>Embryophyta</taxon>
        <taxon>Tracheophyta</taxon>
        <taxon>Spermatophyta</taxon>
        <taxon>Magnoliopsida</taxon>
        <taxon>Liliopsida</taxon>
        <taxon>Poales</taxon>
        <taxon>Poaceae</taxon>
        <taxon>BOP clade</taxon>
        <taxon>Pooideae</taxon>
        <taxon>Triticodae</taxon>
        <taxon>Triticeae</taxon>
        <taxon>Hordeinae</taxon>
        <taxon>Hordeum</taxon>
    </lineage>
</organism>
<reference evidence="2" key="3">
    <citation type="submission" date="2022-01" db="UniProtKB">
        <authorList>
            <consortium name="EnsemblPlants"/>
        </authorList>
    </citation>
    <scope>IDENTIFICATION</scope>
    <source>
        <strain evidence="2">subsp. vulgare</strain>
    </source>
</reference>
<dbReference type="Gramene" id="HORVU.MOREX.r2.3HG0258140.1">
    <property type="protein sequence ID" value="HORVU.MOREX.r2.3HG0258140.1"/>
    <property type="gene ID" value="HORVU.MOREX.r2.3HG0258140"/>
</dbReference>
<reference evidence="2" key="2">
    <citation type="submission" date="2020-10" db="EMBL/GenBank/DDBJ databases">
        <authorList>
            <person name="Scholz U."/>
            <person name="Mascher M."/>
            <person name="Fiebig A."/>
        </authorList>
    </citation>
    <scope>NUCLEOTIDE SEQUENCE [LARGE SCALE GENOMIC DNA]</scope>
    <source>
        <strain evidence="2">cv. Morex</strain>
    </source>
</reference>
<proteinExistence type="predicted"/>
<reference evidence="3" key="1">
    <citation type="journal article" date="2012" name="Nature">
        <title>A physical, genetic and functional sequence assembly of the barley genome.</title>
        <authorList>
            <consortium name="The International Barley Genome Sequencing Consortium"/>
            <person name="Mayer K.F."/>
            <person name="Waugh R."/>
            <person name="Brown J.W."/>
            <person name="Schulman A."/>
            <person name="Langridge P."/>
            <person name="Platzer M."/>
            <person name="Fincher G.B."/>
            <person name="Muehlbauer G.J."/>
            <person name="Sato K."/>
            <person name="Close T.J."/>
            <person name="Wise R.P."/>
            <person name="Stein N."/>
        </authorList>
    </citation>
    <scope>NUCLEOTIDE SEQUENCE [LARGE SCALE GENOMIC DNA]</scope>
    <source>
        <strain evidence="3">cv. Morex</strain>
    </source>
</reference>
<accession>A0A8I6XI48</accession>
<dbReference type="PANTHER" id="PTHR33699">
    <property type="entry name" value="EXPRESSED PROTEIN"/>
    <property type="match status" value="1"/>
</dbReference>
<evidence type="ECO:0000313" key="3">
    <source>
        <dbReference type="Proteomes" id="UP000011116"/>
    </source>
</evidence>